<evidence type="ECO:0000256" key="6">
    <source>
        <dbReference type="ARBA" id="ARBA00022927"/>
    </source>
</evidence>
<evidence type="ECO:0000256" key="2">
    <source>
        <dbReference type="ARBA" id="ARBA00004409"/>
    </source>
</evidence>
<keyword evidence="15" id="KW-1185">Reference proteome</keyword>
<evidence type="ECO:0000256" key="1">
    <source>
        <dbReference type="ARBA" id="ARBA00004163"/>
    </source>
</evidence>
<dbReference type="GO" id="GO:0031902">
    <property type="term" value="C:late endosome membrane"/>
    <property type="evidence" value="ECO:0007669"/>
    <property type="project" value="TreeGrafter"/>
</dbReference>
<reference evidence="14" key="1">
    <citation type="submission" date="2021-12" db="EMBL/GenBank/DDBJ databases">
        <title>Curvularia clavata genome.</title>
        <authorList>
            <person name="Cao Y."/>
        </authorList>
    </citation>
    <scope>NUCLEOTIDE SEQUENCE</scope>
    <source>
        <strain evidence="14">Yc1106</strain>
    </source>
</reference>
<organism evidence="14 15">
    <name type="scientific">Curvularia clavata</name>
    <dbReference type="NCBI Taxonomy" id="95742"/>
    <lineage>
        <taxon>Eukaryota</taxon>
        <taxon>Fungi</taxon>
        <taxon>Dikarya</taxon>
        <taxon>Ascomycota</taxon>
        <taxon>Pezizomycotina</taxon>
        <taxon>Dothideomycetes</taxon>
        <taxon>Pleosporomycetidae</taxon>
        <taxon>Pleosporales</taxon>
        <taxon>Pleosporineae</taxon>
        <taxon>Pleosporaceae</taxon>
        <taxon>Curvularia</taxon>
    </lineage>
</organism>
<keyword evidence="3" id="KW-0813">Transport</keyword>
<keyword evidence="8" id="KW-0333">Golgi apparatus</keyword>
<comment type="subcellular location">
    <subcellularLocation>
        <location evidence="1">Endoplasmic reticulum membrane</location>
        <topology evidence="1">Single-pass type IV membrane protein</topology>
    </subcellularLocation>
    <subcellularLocation>
        <location evidence="2">Golgi apparatus membrane</location>
        <topology evidence="2">Single-pass type IV membrane protein</topology>
    </subcellularLocation>
</comment>
<dbReference type="OrthoDB" id="158360at2759"/>
<gene>
    <name evidence="14" type="ORF">yc1106_02661</name>
</gene>
<evidence type="ECO:0000313" key="15">
    <source>
        <dbReference type="Proteomes" id="UP001056012"/>
    </source>
</evidence>
<dbReference type="GO" id="GO:0031201">
    <property type="term" value="C:SNARE complex"/>
    <property type="evidence" value="ECO:0007669"/>
    <property type="project" value="TreeGrafter"/>
</dbReference>
<dbReference type="Gene3D" id="1.20.5.110">
    <property type="match status" value="1"/>
</dbReference>
<proteinExistence type="inferred from homology"/>
<evidence type="ECO:0000256" key="5">
    <source>
        <dbReference type="ARBA" id="ARBA00022892"/>
    </source>
</evidence>
<dbReference type="GO" id="GO:0000139">
    <property type="term" value="C:Golgi membrane"/>
    <property type="evidence" value="ECO:0007669"/>
    <property type="project" value="UniProtKB-SubCell"/>
</dbReference>
<dbReference type="Pfam" id="PF12352">
    <property type="entry name" value="V-SNARE_C"/>
    <property type="match status" value="1"/>
</dbReference>
<evidence type="ECO:0000256" key="13">
    <source>
        <dbReference type="SAM" id="Phobius"/>
    </source>
</evidence>
<evidence type="ECO:0000256" key="12">
    <source>
        <dbReference type="SAM" id="Coils"/>
    </source>
</evidence>
<evidence type="ECO:0000256" key="3">
    <source>
        <dbReference type="ARBA" id="ARBA00022448"/>
    </source>
</evidence>
<dbReference type="GO" id="GO:0006888">
    <property type="term" value="P:endoplasmic reticulum to Golgi vesicle-mediated transport"/>
    <property type="evidence" value="ECO:0007669"/>
    <property type="project" value="TreeGrafter"/>
</dbReference>
<dbReference type="PANTHER" id="PTHR21230:SF1">
    <property type="entry name" value="GOLGI SNAP RECEPTOR COMPLEX MEMBER 2"/>
    <property type="match status" value="1"/>
</dbReference>
<feature type="transmembrane region" description="Helical" evidence="13">
    <location>
        <begin position="283"/>
        <end position="303"/>
    </location>
</feature>
<dbReference type="Proteomes" id="UP001056012">
    <property type="component" value="Chromosome 2"/>
</dbReference>
<evidence type="ECO:0000256" key="10">
    <source>
        <dbReference type="ARBA" id="ARBA00037983"/>
    </source>
</evidence>
<dbReference type="PANTHER" id="PTHR21230">
    <property type="entry name" value="VESICLE TRANSPORT V-SNARE PROTEIN VTI1-RELATED"/>
    <property type="match status" value="1"/>
</dbReference>
<dbReference type="GO" id="GO:0012507">
    <property type="term" value="C:ER to Golgi transport vesicle membrane"/>
    <property type="evidence" value="ECO:0007669"/>
    <property type="project" value="TreeGrafter"/>
</dbReference>
<dbReference type="EMBL" id="CP089275">
    <property type="protein sequence ID" value="USP75387.1"/>
    <property type="molecule type" value="Genomic_DNA"/>
</dbReference>
<comment type="similarity">
    <text evidence="10">Belongs to the BOS1 family.</text>
</comment>
<evidence type="ECO:0000256" key="8">
    <source>
        <dbReference type="ARBA" id="ARBA00023034"/>
    </source>
</evidence>
<evidence type="ECO:0000256" key="4">
    <source>
        <dbReference type="ARBA" id="ARBA00022692"/>
    </source>
</evidence>
<keyword evidence="9 13" id="KW-0472">Membrane</keyword>
<keyword evidence="6" id="KW-0653">Protein transport</keyword>
<protein>
    <recommendedName>
        <fullName evidence="11">Protein transport protein BOS1</fullName>
    </recommendedName>
</protein>
<dbReference type="AlphaFoldDB" id="A0A9Q8Z371"/>
<sequence>MDTRDDAMCQVSERITSQAPIQSQLSKVAVSTLPILLKQFSTRDHDWRSLSWFVFSRTLTLRQSTSIRKDLDQFADASSPSPHLQAQLNASLATFARTIDDYGKLARQEPVQTKAEKAQERLKNFRAELEEYRASFKRIKSANEDVRTTEARTELLGRRPHNTATPENPYSQPNLAAQHSAFAPSQPYDPNAPYRPNAYSAGAPQGGQYDREGHLLRENTFFNKTSEQLDEFLDRGRAVLGDLGQQRDMLKGTQRRLYTVANTLGISGDTIRMVERRAKQDKWIFWAGVVIFFLFCWLVIHFLR</sequence>
<dbReference type="GO" id="GO:0000149">
    <property type="term" value="F:SNARE binding"/>
    <property type="evidence" value="ECO:0007669"/>
    <property type="project" value="TreeGrafter"/>
</dbReference>
<evidence type="ECO:0000256" key="9">
    <source>
        <dbReference type="ARBA" id="ARBA00023136"/>
    </source>
</evidence>
<keyword evidence="4 13" id="KW-0812">Transmembrane</keyword>
<evidence type="ECO:0000256" key="11">
    <source>
        <dbReference type="ARBA" id="ARBA00040957"/>
    </source>
</evidence>
<dbReference type="GO" id="GO:0005484">
    <property type="term" value="F:SNAP receptor activity"/>
    <property type="evidence" value="ECO:0007669"/>
    <property type="project" value="InterPro"/>
</dbReference>
<dbReference type="CDD" id="cd15863">
    <property type="entry name" value="SNARE_GS27"/>
    <property type="match status" value="1"/>
</dbReference>
<feature type="coiled-coil region" evidence="12">
    <location>
        <begin position="115"/>
        <end position="142"/>
    </location>
</feature>
<keyword evidence="7 13" id="KW-1133">Transmembrane helix</keyword>
<evidence type="ECO:0000256" key="7">
    <source>
        <dbReference type="ARBA" id="ARBA00022989"/>
    </source>
</evidence>
<dbReference type="VEuPathDB" id="FungiDB:yc1106_02661"/>
<evidence type="ECO:0000313" key="14">
    <source>
        <dbReference type="EMBL" id="USP75387.1"/>
    </source>
</evidence>
<dbReference type="FunFam" id="1.20.5.110:FF:000054">
    <property type="entry name" value="Protein transport protein BOS1"/>
    <property type="match status" value="1"/>
</dbReference>
<accession>A0A9Q8Z371</accession>
<dbReference type="GO" id="GO:0015031">
    <property type="term" value="P:protein transport"/>
    <property type="evidence" value="ECO:0007669"/>
    <property type="project" value="UniProtKB-KW"/>
</dbReference>
<keyword evidence="5" id="KW-0931">ER-Golgi transport</keyword>
<keyword evidence="12" id="KW-0175">Coiled coil</keyword>
<name>A0A9Q8Z371_CURCL</name>
<dbReference type="PIRSF" id="PIRSF028865">
    <property type="entry name" value="Membrin-2"/>
    <property type="match status" value="1"/>
</dbReference>
<dbReference type="GO" id="GO:0005789">
    <property type="term" value="C:endoplasmic reticulum membrane"/>
    <property type="evidence" value="ECO:0007669"/>
    <property type="project" value="UniProtKB-SubCell"/>
</dbReference>
<dbReference type="InterPro" id="IPR027027">
    <property type="entry name" value="GOSR2/Membrin/Bos1"/>
</dbReference>
<dbReference type="GO" id="GO:0006906">
    <property type="term" value="P:vesicle fusion"/>
    <property type="evidence" value="ECO:0007669"/>
    <property type="project" value="TreeGrafter"/>
</dbReference>